<dbReference type="PANTHER" id="PTHR31673">
    <property type="entry name" value="PROTEIN COBRA"/>
    <property type="match status" value="1"/>
</dbReference>
<dbReference type="RefSeq" id="XP_039134948.1">
    <property type="nucleotide sequence ID" value="XM_039279014.1"/>
</dbReference>
<feature type="domain" description="COBRA C-terminal" evidence="6">
    <location>
        <begin position="222"/>
        <end position="412"/>
    </location>
</feature>
<evidence type="ECO:0000256" key="3">
    <source>
        <dbReference type="ARBA" id="ARBA00023180"/>
    </source>
</evidence>
<keyword evidence="2 5" id="KW-0732">Signal</keyword>
<keyword evidence="3" id="KW-0325">Glycoprotein</keyword>
<dbReference type="Pfam" id="PF04833">
    <property type="entry name" value="COBRA"/>
    <property type="match status" value="1"/>
</dbReference>
<dbReference type="GO" id="GO:0052324">
    <property type="term" value="P:plant-type cell wall cellulose biosynthetic process"/>
    <property type="evidence" value="ECO:0007669"/>
    <property type="project" value="TreeGrafter"/>
</dbReference>
<dbReference type="GO" id="GO:0010215">
    <property type="term" value="P:cellulose microfibril organization"/>
    <property type="evidence" value="ECO:0007669"/>
    <property type="project" value="InterPro"/>
</dbReference>
<keyword evidence="7" id="KW-1185">Reference proteome</keyword>
<evidence type="ECO:0000256" key="2">
    <source>
        <dbReference type="ARBA" id="ARBA00022729"/>
    </source>
</evidence>
<evidence type="ECO:0000256" key="4">
    <source>
        <dbReference type="PIRNR" id="PIRNR038122"/>
    </source>
</evidence>
<feature type="chain" id="PRO_5044347827" description="COBRA-like protein" evidence="5">
    <location>
        <begin position="27"/>
        <end position="439"/>
    </location>
</feature>
<dbReference type="Pfam" id="PF25079">
    <property type="entry name" value="COB_C"/>
    <property type="match status" value="1"/>
</dbReference>
<gene>
    <name evidence="8" type="primary">LOC120272250</name>
</gene>
<dbReference type="AlphaFoldDB" id="A0AB40C584"/>
<dbReference type="PANTHER" id="PTHR31673:SF41">
    <property type="entry name" value="COBRA-LIKE PROTEIN"/>
    <property type="match status" value="1"/>
</dbReference>
<evidence type="ECO:0000256" key="5">
    <source>
        <dbReference type="SAM" id="SignalP"/>
    </source>
</evidence>
<accession>A0AB40C584</accession>
<evidence type="ECO:0000313" key="8">
    <source>
        <dbReference type="RefSeq" id="XP_039134948.1"/>
    </source>
</evidence>
<sequence length="439" mass="49382">MMLLLIYLKVLVLIVLLVNTWNVADCYDPLDPNGNISITIDIYQWTPDGYQARVTIQNYYQYRHVEKPGWALGWRWINKEVIWSMTGAIATHQGDCSNFTTRVPYCCKENPVLIDLTPEAPPETRTANCCRSGVLTASAIDMPNSLSYFDMIIGHLDGKPNVQIPHNLTLLAPSIGYTCSPLVDSTPTTVIVDGGLRKEQAFRTWKSACTYSSFVAKKSPACCVSLSTFYNTRITPCPACSCDCGTVGNVPPQCTGEGSVKPPLERDIQLNRYIGCTDHMCAVRVHWHVKSNYKGHWRVKVTVSNYDFVNNHSNWNLVIQHPSFNQSLQTFSFNYTKLPTSAGTDEAALFWGLNYYNTMLVHADEKDPGSVTTDVLMNKDLESFTLSNGWAFPRRIYFNGDNCQMPMPDEFPALPNSGLRPSNFQHILFLIIFLIFHGV</sequence>
<comment type="similarity">
    <text evidence="1 4">Belongs to the COBRA family.</text>
</comment>
<name>A0AB40C584_DIOCR</name>
<evidence type="ECO:0000259" key="6">
    <source>
        <dbReference type="Pfam" id="PF25079"/>
    </source>
</evidence>
<dbReference type="PIRSF" id="PIRSF038122">
    <property type="entry name" value="COBRA"/>
    <property type="match status" value="1"/>
</dbReference>
<proteinExistence type="inferred from homology"/>
<dbReference type="InterPro" id="IPR006918">
    <property type="entry name" value="COBRA_pln"/>
</dbReference>
<evidence type="ECO:0000256" key="1">
    <source>
        <dbReference type="ARBA" id="ARBA00005507"/>
    </source>
</evidence>
<dbReference type="GeneID" id="120272250"/>
<dbReference type="InterPro" id="IPR056900">
    <property type="entry name" value="COB_C"/>
</dbReference>
<protein>
    <recommendedName>
        <fullName evidence="4">COBRA-like protein</fullName>
    </recommendedName>
</protein>
<organism evidence="7 8">
    <name type="scientific">Dioscorea cayennensis subsp. rotundata</name>
    <name type="common">White Guinea yam</name>
    <name type="synonym">Dioscorea rotundata</name>
    <dbReference type="NCBI Taxonomy" id="55577"/>
    <lineage>
        <taxon>Eukaryota</taxon>
        <taxon>Viridiplantae</taxon>
        <taxon>Streptophyta</taxon>
        <taxon>Embryophyta</taxon>
        <taxon>Tracheophyta</taxon>
        <taxon>Spermatophyta</taxon>
        <taxon>Magnoliopsida</taxon>
        <taxon>Liliopsida</taxon>
        <taxon>Dioscoreales</taxon>
        <taxon>Dioscoreaceae</taxon>
        <taxon>Dioscorea</taxon>
    </lineage>
</organism>
<dbReference type="Proteomes" id="UP001515500">
    <property type="component" value="Chromosome 11"/>
</dbReference>
<feature type="signal peptide" evidence="5">
    <location>
        <begin position="1"/>
        <end position="26"/>
    </location>
</feature>
<evidence type="ECO:0000313" key="7">
    <source>
        <dbReference type="Proteomes" id="UP001515500"/>
    </source>
</evidence>
<dbReference type="GO" id="GO:0005886">
    <property type="term" value="C:plasma membrane"/>
    <property type="evidence" value="ECO:0007669"/>
    <property type="project" value="TreeGrafter"/>
</dbReference>
<reference evidence="8" key="1">
    <citation type="submission" date="2025-08" db="UniProtKB">
        <authorList>
            <consortium name="RefSeq"/>
        </authorList>
    </citation>
    <scope>IDENTIFICATION</scope>
</reference>